<keyword evidence="2" id="KW-0732">Signal</keyword>
<dbReference type="PROSITE" id="PS51257">
    <property type="entry name" value="PROKAR_LIPOPROTEIN"/>
    <property type="match status" value="1"/>
</dbReference>
<evidence type="ECO:0000313" key="3">
    <source>
        <dbReference type="EMBL" id="KAG0295613.1"/>
    </source>
</evidence>
<dbReference type="EMBL" id="JAAAIM010000079">
    <property type="protein sequence ID" value="KAG0295613.1"/>
    <property type="molecule type" value="Genomic_DNA"/>
</dbReference>
<sequence length="325" mass="34448">MKVASVIILSAIAAIACASHSTSKSQVQQPDRELYARNRFAQRRDLLGGVLPIGQIADVSTNAPKSKTVDSGISDLLKRSSDIECKDEDEDEDEDDGHESHHNPHHHNPHHHNPPHHGHHGHPKPPHHGSHGSDHHSGGSDGDGIHIGLDTIINAKIDVILKAYLGILLDVCVDIKADILAKIALKLGLDLKVDLGLALKIKAIVDAKIDALINLKLKVDIRAKIDALVHHRCTSTCGSDVDLGILADITAAVKLDLGILLADIDADILADIKVNLDALGLKVKADVDLALGLNLGAILGGLVGDIKDSEPGILADIKLAVLANL</sequence>
<feature type="compositionally biased region" description="Basic residues" evidence="1">
    <location>
        <begin position="103"/>
        <end position="130"/>
    </location>
</feature>
<keyword evidence="4" id="KW-1185">Reference proteome</keyword>
<proteinExistence type="predicted"/>
<dbReference type="Proteomes" id="UP001194696">
    <property type="component" value="Unassembled WGS sequence"/>
</dbReference>
<comment type="caution">
    <text evidence="3">The sequence shown here is derived from an EMBL/GenBank/DDBJ whole genome shotgun (WGS) entry which is preliminary data.</text>
</comment>
<accession>A0ABQ7KE83</accession>
<evidence type="ECO:0000313" key="4">
    <source>
        <dbReference type="Proteomes" id="UP001194696"/>
    </source>
</evidence>
<evidence type="ECO:0000256" key="2">
    <source>
        <dbReference type="SAM" id="SignalP"/>
    </source>
</evidence>
<protein>
    <submittedName>
        <fullName evidence="3">Uncharacterized protein</fullName>
    </submittedName>
</protein>
<reference evidence="3 4" key="1">
    <citation type="journal article" date="2020" name="Fungal Divers.">
        <title>Resolving the Mortierellaceae phylogeny through synthesis of multi-gene phylogenetics and phylogenomics.</title>
        <authorList>
            <person name="Vandepol N."/>
            <person name="Liber J."/>
            <person name="Desiro A."/>
            <person name="Na H."/>
            <person name="Kennedy M."/>
            <person name="Barry K."/>
            <person name="Grigoriev I.V."/>
            <person name="Miller A.N."/>
            <person name="O'Donnell K."/>
            <person name="Stajich J.E."/>
            <person name="Bonito G."/>
        </authorList>
    </citation>
    <scope>NUCLEOTIDE SEQUENCE [LARGE SCALE GENOMIC DNA]</scope>
    <source>
        <strain evidence="3 4">AD045</strain>
    </source>
</reference>
<feature type="chain" id="PRO_5046304868" evidence="2">
    <location>
        <begin position="19"/>
        <end position="325"/>
    </location>
</feature>
<gene>
    <name evidence="3" type="ORF">BGZ96_011323</name>
</gene>
<feature type="signal peptide" evidence="2">
    <location>
        <begin position="1"/>
        <end position="18"/>
    </location>
</feature>
<feature type="compositionally biased region" description="Acidic residues" evidence="1">
    <location>
        <begin position="85"/>
        <end position="97"/>
    </location>
</feature>
<feature type="region of interest" description="Disordered" evidence="1">
    <location>
        <begin position="80"/>
        <end position="141"/>
    </location>
</feature>
<evidence type="ECO:0000256" key="1">
    <source>
        <dbReference type="SAM" id="MobiDB-lite"/>
    </source>
</evidence>
<organism evidence="3 4">
    <name type="scientific">Linnemannia gamsii</name>
    <dbReference type="NCBI Taxonomy" id="64522"/>
    <lineage>
        <taxon>Eukaryota</taxon>
        <taxon>Fungi</taxon>
        <taxon>Fungi incertae sedis</taxon>
        <taxon>Mucoromycota</taxon>
        <taxon>Mortierellomycotina</taxon>
        <taxon>Mortierellomycetes</taxon>
        <taxon>Mortierellales</taxon>
        <taxon>Mortierellaceae</taxon>
        <taxon>Linnemannia</taxon>
    </lineage>
</organism>
<name>A0ABQ7KE83_9FUNG</name>